<reference evidence="1" key="1">
    <citation type="submission" date="2022-03" db="EMBL/GenBank/DDBJ databases">
        <authorList>
            <person name="Martin H S."/>
        </authorList>
    </citation>
    <scope>NUCLEOTIDE SEQUENCE</scope>
</reference>
<evidence type="ECO:0000313" key="1">
    <source>
        <dbReference type="EMBL" id="CAH2048925.1"/>
    </source>
</evidence>
<dbReference type="EMBL" id="OW152830">
    <property type="protein sequence ID" value="CAH2048925.1"/>
    <property type="molecule type" value="Genomic_DNA"/>
</dbReference>
<organism evidence="1 2">
    <name type="scientific">Iphiclides podalirius</name>
    <name type="common">scarce swallowtail</name>
    <dbReference type="NCBI Taxonomy" id="110791"/>
    <lineage>
        <taxon>Eukaryota</taxon>
        <taxon>Metazoa</taxon>
        <taxon>Ecdysozoa</taxon>
        <taxon>Arthropoda</taxon>
        <taxon>Hexapoda</taxon>
        <taxon>Insecta</taxon>
        <taxon>Pterygota</taxon>
        <taxon>Neoptera</taxon>
        <taxon>Endopterygota</taxon>
        <taxon>Lepidoptera</taxon>
        <taxon>Glossata</taxon>
        <taxon>Ditrysia</taxon>
        <taxon>Papilionoidea</taxon>
        <taxon>Papilionidae</taxon>
        <taxon>Papilioninae</taxon>
        <taxon>Iphiclides</taxon>
    </lineage>
</organism>
<dbReference type="Proteomes" id="UP000837857">
    <property type="component" value="Chromosome 18"/>
</dbReference>
<name>A0ABN8I8A6_9NEOP</name>
<accession>A0ABN8I8A6</accession>
<gene>
    <name evidence="1" type="ORF">IPOD504_LOCUS6482</name>
</gene>
<sequence length="146" mass="16331">MRPHAGMRRHATCGTHRGARALNLVQCERHLTRRSDRSGGRGRGEGAWGAPEPYNMAHLIFLRFTLSRTLPLAARLSSDLRERISRIRSKNTCGQTHPVSRHAHTRARARTQAQTPDPPIAASTAQAATSHHRVLHPNVHTQFYKA</sequence>
<keyword evidence="2" id="KW-1185">Reference proteome</keyword>
<feature type="non-terminal residue" evidence="1">
    <location>
        <position position="146"/>
    </location>
</feature>
<protein>
    <submittedName>
        <fullName evidence="1">Uncharacterized protein</fullName>
    </submittedName>
</protein>
<proteinExistence type="predicted"/>
<evidence type="ECO:0000313" key="2">
    <source>
        <dbReference type="Proteomes" id="UP000837857"/>
    </source>
</evidence>